<evidence type="ECO:0000313" key="3">
    <source>
        <dbReference type="Proteomes" id="UP000245712"/>
    </source>
</evidence>
<accession>A0ABX5KSL5</accession>
<dbReference type="EMBL" id="QEOB01000004">
    <property type="protein sequence ID" value="PVX84759.1"/>
    <property type="molecule type" value="Genomic_DNA"/>
</dbReference>
<evidence type="ECO:0000313" key="2">
    <source>
        <dbReference type="EMBL" id="PVX84759.1"/>
    </source>
</evidence>
<reference evidence="2 3" key="1">
    <citation type="submission" date="2018-05" db="EMBL/GenBank/DDBJ databases">
        <title>Genomic Encyclopedia of Type Strains, Phase IV (KMG-V): Genome sequencing to study the core and pangenomes of soil and plant-associated prokaryotes.</title>
        <authorList>
            <person name="Whitman W."/>
        </authorList>
    </citation>
    <scope>NUCLEOTIDE SEQUENCE [LARGE SCALE GENOMIC DNA]</scope>
    <source>
        <strain evidence="2 3">SCZa-39</strain>
    </source>
</reference>
<proteinExistence type="predicted"/>
<organism evidence="2 3">
    <name type="scientific">Paraburkholderia unamae</name>
    <dbReference type="NCBI Taxonomy" id="219649"/>
    <lineage>
        <taxon>Bacteria</taxon>
        <taxon>Pseudomonadati</taxon>
        <taxon>Pseudomonadota</taxon>
        <taxon>Betaproteobacteria</taxon>
        <taxon>Burkholderiales</taxon>
        <taxon>Burkholderiaceae</taxon>
        <taxon>Paraburkholderia</taxon>
    </lineage>
</organism>
<name>A0ABX5KSL5_9BURK</name>
<sequence length="102" mass="10752">MAKLVVLYKTPADTAAFDAYYASTHIPLAKKIPGMTRYEVSNGPVSTPQGPSPYHLAAVLSFDSFDALRAGLGSPEGEAAARDVGNFAQAGADLLFFDTKDV</sequence>
<evidence type="ECO:0000259" key="1">
    <source>
        <dbReference type="Pfam" id="PF07110"/>
    </source>
</evidence>
<dbReference type="Gene3D" id="3.30.70.100">
    <property type="match status" value="1"/>
</dbReference>
<dbReference type="InterPro" id="IPR011008">
    <property type="entry name" value="Dimeric_a/b-barrel"/>
</dbReference>
<dbReference type="SUPFAM" id="SSF54909">
    <property type="entry name" value="Dimeric alpha+beta barrel"/>
    <property type="match status" value="1"/>
</dbReference>
<dbReference type="PANTHER" id="PTHR40260">
    <property type="entry name" value="BLR8190 PROTEIN"/>
    <property type="match status" value="1"/>
</dbReference>
<dbReference type="NCBIfam" id="TIGR02118">
    <property type="entry name" value="EthD family reductase"/>
    <property type="match status" value="1"/>
</dbReference>
<comment type="caution">
    <text evidence="2">The sequence shown here is derived from an EMBL/GenBank/DDBJ whole genome shotgun (WGS) entry which is preliminary data.</text>
</comment>
<dbReference type="PANTHER" id="PTHR40260:SF2">
    <property type="entry name" value="BLR8190 PROTEIN"/>
    <property type="match status" value="1"/>
</dbReference>
<keyword evidence="3" id="KW-1185">Reference proteome</keyword>
<dbReference type="RefSeq" id="WP_116610459.1">
    <property type="nucleotide sequence ID" value="NZ_CAJZAT010000104.1"/>
</dbReference>
<gene>
    <name evidence="2" type="ORF">C7402_1042</name>
</gene>
<feature type="domain" description="EthD" evidence="1">
    <location>
        <begin position="10"/>
        <end position="89"/>
    </location>
</feature>
<dbReference type="Proteomes" id="UP000245712">
    <property type="component" value="Unassembled WGS sequence"/>
</dbReference>
<dbReference type="Pfam" id="PF07110">
    <property type="entry name" value="EthD"/>
    <property type="match status" value="1"/>
</dbReference>
<dbReference type="InterPro" id="IPR009799">
    <property type="entry name" value="EthD_dom"/>
</dbReference>
<protein>
    <submittedName>
        <fullName evidence="2">Uncharacterized protein (TIGR02118 family)</fullName>
    </submittedName>
</protein>